<evidence type="ECO:0000256" key="1">
    <source>
        <dbReference type="ARBA" id="ARBA00000073"/>
    </source>
</evidence>
<dbReference type="NCBIfam" id="TIGR00005">
    <property type="entry name" value="rluA_subfam"/>
    <property type="match status" value="1"/>
</dbReference>
<dbReference type="GO" id="GO:0003723">
    <property type="term" value="F:RNA binding"/>
    <property type="evidence" value="ECO:0007669"/>
    <property type="project" value="InterPro"/>
</dbReference>
<dbReference type="GO" id="GO:0140098">
    <property type="term" value="F:catalytic activity, acting on RNA"/>
    <property type="evidence" value="ECO:0007669"/>
    <property type="project" value="UniProtKB-ARBA"/>
</dbReference>
<dbReference type="PANTHER" id="PTHR21600">
    <property type="entry name" value="MITOCHONDRIAL RNA PSEUDOURIDINE SYNTHASE"/>
    <property type="match status" value="1"/>
</dbReference>
<dbReference type="GO" id="GO:0000455">
    <property type="term" value="P:enzyme-directed rRNA pseudouridine synthesis"/>
    <property type="evidence" value="ECO:0007669"/>
    <property type="project" value="TreeGrafter"/>
</dbReference>
<reference evidence="7 8" key="1">
    <citation type="submission" date="2020-03" db="EMBL/GenBank/DDBJ databases">
        <title>Vagococcus sp. nov., isolated from beetles.</title>
        <authorList>
            <person name="Hyun D.-W."/>
            <person name="Bae J.-W."/>
        </authorList>
    </citation>
    <scope>NUCLEOTIDE SEQUENCE [LARGE SCALE GENOMIC DNA]</scope>
    <source>
        <strain evidence="7 8">HDW17B</strain>
    </source>
</reference>
<protein>
    <recommendedName>
        <fullName evidence="5">Pseudouridine synthase</fullName>
        <ecNumber evidence="5">5.4.99.-</ecNumber>
    </recommendedName>
</protein>
<comment type="similarity">
    <text evidence="2 5">Belongs to the pseudouridine synthase RluA family.</text>
</comment>
<organism evidence="7 8">
    <name type="scientific">Vagococcus hydrophili</name>
    <dbReference type="NCBI Taxonomy" id="2714947"/>
    <lineage>
        <taxon>Bacteria</taxon>
        <taxon>Bacillati</taxon>
        <taxon>Bacillota</taxon>
        <taxon>Bacilli</taxon>
        <taxon>Lactobacillales</taxon>
        <taxon>Enterococcaceae</taxon>
        <taxon>Vagococcus</taxon>
    </lineage>
</organism>
<dbReference type="InterPro" id="IPR050188">
    <property type="entry name" value="RluA_PseudoU_synthase"/>
</dbReference>
<dbReference type="InterPro" id="IPR006224">
    <property type="entry name" value="PsdUridine_synth_RluA-like_CS"/>
</dbReference>
<dbReference type="InterPro" id="IPR020103">
    <property type="entry name" value="PsdUridine_synth_cat_dom_sf"/>
</dbReference>
<gene>
    <name evidence="7" type="ORF">G7082_04335</name>
</gene>
<dbReference type="InterPro" id="IPR006225">
    <property type="entry name" value="PsdUridine_synth_RluC/D"/>
</dbReference>
<dbReference type="PANTHER" id="PTHR21600:SF44">
    <property type="entry name" value="RIBOSOMAL LARGE SUBUNIT PSEUDOURIDINE SYNTHASE D"/>
    <property type="match status" value="1"/>
</dbReference>
<evidence type="ECO:0000256" key="3">
    <source>
        <dbReference type="ARBA" id="ARBA00023235"/>
    </source>
</evidence>
<keyword evidence="8" id="KW-1185">Reference proteome</keyword>
<dbReference type="PROSITE" id="PS01129">
    <property type="entry name" value="PSI_RLU"/>
    <property type="match status" value="1"/>
</dbReference>
<dbReference type="EC" id="5.4.99.-" evidence="5"/>
<dbReference type="InterPro" id="IPR006145">
    <property type="entry name" value="PsdUridine_synth_RsuA/RluA"/>
</dbReference>
<evidence type="ECO:0000313" key="8">
    <source>
        <dbReference type="Proteomes" id="UP000501747"/>
    </source>
</evidence>
<dbReference type="Gene3D" id="3.30.2350.10">
    <property type="entry name" value="Pseudouridine synthase"/>
    <property type="match status" value="1"/>
</dbReference>
<dbReference type="KEGG" id="vhy:G7082_04335"/>
<evidence type="ECO:0000256" key="5">
    <source>
        <dbReference type="RuleBase" id="RU362028"/>
    </source>
</evidence>
<keyword evidence="3 5" id="KW-0413">Isomerase</keyword>
<dbReference type="CDD" id="cd02869">
    <property type="entry name" value="PseudoU_synth_RluA_like"/>
    <property type="match status" value="1"/>
</dbReference>
<sequence>MKFTFTLSKELTPMPLTEVLEKEWLIPRKVRHFLRVRKNVEVNQMPAMFHQIIQPGDSVTLTFEETDYPTPTILLGNAKNINPIWEDEHLIILNKKHGQKTHPNQPEETDTLLNDLAAYLKPKNQLPYVVHRLDKETSGAIVFAKNPVILPVLGRMLEKKEIHRVYEAEIEGRLPKDTLCINKKIGRDRHDRRKRVIDERGGQVAITHVSTQQNTGKTSWVSCWLDTGRTHQIRVHLASLGKPILGDPLYHPRPNTRARLQLHARELRLIHPFTREEIHVKAEPFLSEEKYRVGE</sequence>
<dbReference type="SUPFAM" id="SSF55120">
    <property type="entry name" value="Pseudouridine synthase"/>
    <property type="match status" value="1"/>
</dbReference>
<dbReference type="EMBL" id="CP049887">
    <property type="protein sequence ID" value="QIL47825.1"/>
    <property type="molecule type" value="Genomic_DNA"/>
</dbReference>
<dbReference type="Pfam" id="PF00849">
    <property type="entry name" value="PseudoU_synth_2"/>
    <property type="match status" value="1"/>
</dbReference>
<dbReference type="Proteomes" id="UP000501747">
    <property type="component" value="Chromosome"/>
</dbReference>
<accession>A0A6G8ASC6</accession>
<evidence type="ECO:0000256" key="2">
    <source>
        <dbReference type="ARBA" id="ARBA00010876"/>
    </source>
</evidence>
<name>A0A6G8ASC6_9ENTE</name>
<evidence type="ECO:0000259" key="6">
    <source>
        <dbReference type="Pfam" id="PF00849"/>
    </source>
</evidence>
<dbReference type="AlphaFoldDB" id="A0A6G8ASC6"/>
<dbReference type="RefSeq" id="WP_166033996.1">
    <property type="nucleotide sequence ID" value="NZ_CP049887.1"/>
</dbReference>
<evidence type="ECO:0000313" key="7">
    <source>
        <dbReference type="EMBL" id="QIL47825.1"/>
    </source>
</evidence>
<dbReference type="GO" id="GO:0009982">
    <property type="term" value="F:pseudouridine synthase activity"/>
    <property type="evidence" value="ECO:0007669"/>
    <property type="project" value="InterPro"/>
</dbReference>
<evidence type="ECO:0000256" key="4">
    <source>
        <dbReference type="PIRSR" id="PIRSR606225-1"/>
    </source>
</evidence>
<feature type="active site" evidence="4">
    <location>
        <position position="134"/>
    </location>
</feature>
<comment type="catalytic activity">
    <reaction evidence="1 5">
        <text>a uridine in RNA = a pseudouridine in RNA</text>
        <dbReference type="Rhea" id="RHEA:48348"/>
        <dbReference type="Rhea" id="RHEA-COMP:12068"/>
        <dbReference type="Rhea" id="RHEA-COMP:12069"/>
        <dbReference type="ChEBI" id="CHEBI:65314"/>
        <dbReference type="ChEBI" id="CHEBI:65315"/>
    </reaction>
</comment>
<comment type="function">
    <text evidence="5">Responsible for synthesis of pseudouridine from uracil.</text>
</comment>
<feature type="domain" description="Pseudouridine synthase RsuA/RluA-like" evidence="6">
    <location>
        <begin position="89"/>
        <end position="239"/>
    </location>
</feature>
<proteinExistence type="inferred from homology"/>